<accession>A0A8S9NMK7</accession>
<protein>
    <submittedName>
        <fullName evidence="1">Uncharacterized protein</fullName>
    </submittedName>
</protein>
<comment type="caution">
    <text evidence="1">The sequence shown here is derived from an EMBL/GenBank/DDBJ whole genome shotgun (WGS) entry which is preliminary data.</text>
</comment>
<sequence length="62" mass="7147">MEMKLRRDSRGKRERLLGGAVAMAVLAVLAHHSEDSCYVLGFIYYTPYANHKPIRWTNIIIN</sequence>
<gene>
    <name evidence="1" type="ORF">F2Q69_00040347</name>
</gene>
<proteinExistence type="predicted"/>
<dbReference type="AlphaFoldDB" id="A0A8S9NMK7"/>
<organism evidence="1 2">
    <name type="scientific">Brassica cretica</name>
    <name type="common">Mustard</name>
    <dbReference type="NCBI Taxonomy" id="69181"/>
    <lineage>
        <taxon>Eukaryota</taxon>
        <taxon>Viridiplantae</taxon>
        <taxon>Streptophyta</taxon>
        <taxon>Embryophyta</taxon>
        <taxon>Tracheophyta</taxon>
        <taxon>Spermatophyta</taxon>
        <taxon>Magnoliopsida</taxon>
        <taxon>eudicotyledons</taxon>
        <taxon>Gunneridae</taxon>
        <taxon>Pentapetalae</taxon>
        <taxon>rosids</taxon>
        <taxon>malvids</taxon>
        <taxon>Brassicales</taxon>
        <taxon>Brassicaceae</taxon>
        <taxon>Brassiceae</taxon>
        <taxon>Brassica</taxon>
    </lineage>
</organism>
<dbReference type="EMBL" id="QGKX02001621">
    <property type="protein sequence ID" value="KAF3503856.1"/>
    <property type="molecule type" value="Genomic_DNA"/>
</dbReference>
<name>A0A8S9NMK7_BRACR</name>
<dbReference type="Proteomes" id="UP000712600">
    <property type="component" value="Unassembled WGS sequence"/>
</dbReference>
<evidence type="ECO:0000313" key="2">
    <source>
        <dbReference type="Proteomes" id="UP000712600"/>
    </source>
</evidence>
<reference evidence="1" key="1">
    <citation type="submission" date="2019-12" db="EMBL/GenBank/DDBJ databases">
        <title>Genome sequencing and annotation of Brassica cretica.</title>
        <authorList>
            <person name="Studholme D.J."/>
            <person name="Sarris P."/>
        </authorList>
    </citation>
    <scope>NUCLEOTIDE SEQUENCE</scope>
    <source>
        <strain evidence="1">PFS-109/04</strain>
        <tissue evidence="1">Leaf</tissue>
    </source>
</reference>
<evidence type="ECO:0000313" key="1">
    <source>
        <dbReference type="EMBL" id="KAF3503856.1"/>
    </source>
</evidence>